<dbReference type="Gene3D" id="3.30.70.270">
    <property type="match status" value="1"/>
</dbReference>
<dbReference type="eggNOG" id="COG2199">
    <property type="taxonomic scope" value="Bacteria"/>
</dbReference>
<dbReference type="Pfam" id="PF00990">
    <property type="entry name" value="GGDEF"/>
    <property type="match status" value="1"/>
</dbReference>
<dbReference type="PROSITE" id="PS50110">
    <property type="entry name" value="RESPONSE_REGULATORY"/>
    <property type="match status" value="1"/>
</dbReference>
<dbReference type="GO" id="GO:0052621">
    <property type="term" value="F:diguanylate cyclase activity"/>
    <property type="evidence" value="ECO:0007669"/>
    <property type="project" value="TreeGrafter"/>
</dbReference>
<dbReference type="GO" id="GO:1902201">
    <property type="term" value="P:negative regulation of bacterial-type flagellum-dependent cell motility"/>
    <property type="evidence" value="ECO:0007669"/>
    <property type="project" value="TreeGrafter"/>
</dbReference>
<keyword evidence="5" id="KW-1185">Reference proteome</keyword>
<feature type="domain" description="Response regulatory" evidence="2">
    <location>
        <begin position="13"/>
        <end position="131"/>
    </location>
</feature>
<reference evidence="4 5" key="1">
    <citation type="journal article" date="2009" name="Stand. Genomic Sci.">
        <title>Complete genome sequence of Thermanaerovibrio acidaminovorans type strain (Su883).</title>
        <authorList>
            <person name="Chovatia M."/>
            <person name="Sikorski J."/>
            <person name="Schroder M."/>
            <person name="Lapidus A."/>
            <person name="Nolan M."/>
            <person name="Tice H."/>
            <person name="Glavina Del Rio T."/>
            <person name="Copeland A."/>
            <person name="Cheng J.F."/>
            <person name="Lucas S."/>
            <person name="Chen F."/>
            <person name="Bruce D."/>
            <person name="Goodwin L."/>
            <person name="Pitluck S."/>
            <person name="Ivanova N."/>
            <person name="Mavromatis K."/>
            <person name="Ovchinnikova G."/>
            <person name="Pati A."/>
            <person name="Chen A."/>
            <person name="Palaniappan K."/>
            <person name="Land M."/>
            <person name="Hauser L."/>
            <person name="Chang Y.J."/>
            <person name="Jeffries C.D."/>
            <person name="Chain P."/>
            <person name="Saunders E."/>
            <person name="Detter J.C."/>
            <person name="Brettin T."/>
            <person name="Rohde M."/>
            <person name="Goker M."/>
            <person name="Spring S."/>
            <person name="Bristow J."/>
            <person name="Markowitz V."/>
            <person name="Hugenholtz P."/>
            <person name="Kyrpides N.C."/>
            <person name="Klenk H.P."/>
            <person name="Eisen J.A."/>
        </authorList>
    </citation>
    <scope>NUCLEOTIDE SEQUENCE [LARGE SCALE GENOMIC DNA]</scope>
    <source>
        <strain evidence="5">ATCC 49978 / DSM 6589 / Su883</strain>
    </source>
</reference>
<dbReference type="Gene3D" id="3.40.50.2300">
    <property type="match status" value="1"/>
</dbReference>
<protein>
    <submittedName>
        <fullName evidence="4">Response regulator receiver modulated diguanylate cyclase</fullName>
    </submittedName>
</protein>
<dbReference type="SUPFAM" id="SSF55073">
    <property type="entry name" value="Nucleotide cyclase"/>
    <property type="match status" value="1"/>
</dbReference>
<dbReference type="InterPro" id="IPR029787">
    <property type="entry name" value="Nucleotide_cyclase"/>
</dbReference>
<dbReference type="InterPro" id="IPR000160">
    <property type="entry name" value="GGDEF_dom"/>
</dbReference>
<evidence type="ECO:0000259" key="2">
    <source>
        <dbReference type="PROSITE" id="PS50110"/>
    </source>
</evidence>
<dbReference type="PANTHER" id="PTHR45138">
    <property type="entry name" value="REGULATORY COMPONENTS OF SENSORY TRANSDUCTION SYSTEM"/>
    <property type="match status" value="1"/>
</dbReference>
<dbReference type="SMART" id="SM00267">
    <property type="entry name" value="GGDEF"/>
    <property type="match status" value="1"/>
</dbReference>
<dbReference type="GO" id="GO:0000160">
    <property type="term" value="P:phosphorelay signal transduction system"/>
    <property type="evidence" value="ECO:0007669"/>
    <property type="project" value="InterPro"/>
</dbReference>
<dbReference type="eggNOG" id="COG3706">
    <property type="taxonomic scope" value="Bacteria"/>
</dbReference>
<dbReference type="InterPro" id="IPR050469">
    <property type="entry name" value="Diguanylate_Cyclase"/>
</dbReference>
<gene>
    <name evidence="4" type="ordered locus">Taci_0355</name>
</gene>
<dbReference type="InterPro" id="IPR011006">
    <property type="entry name" value="CheY-like_superfamily"/>
</dbReference>
<dbReference type="NCBIfam" id="TIGR00254">
    <property type="entry name" value="GGDEF"/>
    <property type="match status" value="1"/>
</dbReference>
<dbReference type="STRING" id="525903.Taci_0355"/>
<dbReference type="SMART" id="SM00448">
    <property type="entry name" value="REC"/>
    <property type="match status" value="1"/>
</dbReference>
<dbReference type="PANTHER" id="PTHR45138:SF9">
    <property type="entry name" value="DIGUANYLATE CYCLASE DGCM-RELATED"/>
    <property type="match status" value="1"/>
</dbReference>
<dbReference type="InterPro" id="IPR001789">
    <property type="entry name" value="Sig_transdc_resp-reg_receiver"/>
</dbReference>
<dbReference type="InterPro" id="IPR043128">
    <property type="entry name" value="Rev_trsase/Diguanyl_cyclase"/>
</dbReference>
<feature type="domain" description="GGDEF" evidence="3">
    <location>
        <begin position="335"/>
        <end position="464"/>
    </location>
</feature>
<evidence type="ECO:0000259" key="3">
    <source>
        <dbReference type="PROSITE" id="PS50887"/>
    </source>
</evidence>
<feature type="modified residue" description="4-aspartylphosphate" evidence="1">
    <location>
        <position position="64"/>
    </location>
</feature>
<name>D1B8I9_THEAS</name>
<dbReference type="AlphaFoldDB" id="D1B8I9"/>
<evidence type="ECO:0000313" key="5">
    <source>
        <dbReference type="Proteomes" id="UP000002030"/>
    </source>
</evidence>
<dbReference type="GO" id="GO:0005886">
    <property type="term" value="C:plasma membrane"/>
    <property type="evidence" value="ECO:0007669"/>
    <property type="project" value="TreeGrafter"/>
</dbReference>
<dbReference type="OrthoDB" id="9783388at2"/>
<dbReference type="CDD" id="cd01949">
    <property type="entry name" value="GGDEF"/>
    <property type="match status" value="1"/>
</dbReference>
<keyword evidence="1" id="KW-0597">Phosphoprotein</keyword>
<dbReference type="SUPFAM" id="SSF52172">
    <property type="entry name" value="CheY-like"/>
    <property type="match status" value="1"/>
</dbReference>
<dbReference type="Pfam" id="PF00072">
    <property type="entry name" value="Response_reg"/>
    <property type="match status" value="1"/>
</dbReference>
<dbReference type="EMBL" id="CP001818">
    <property type="protein sequence ID" value="ACZ18592.1"/>
    <property type="molecule type" value="Genomic_DNA"/>
</dbReference>
<dbReference type="Proteomes" id="UP000002030">
    <property type="component" value="Chromosome"/>
</dbReference>
<dbReference type="EnsemblBacteria" id="ACZ18592">
    <property type="protein sequence ID" value="ACZ18592"/>
    <property type="gene ID" value="Taci_0355"/>
</dbReference>
<accession>D1B8I9</accession>
<dbReference type="PROSITE" id="PS50887">
    <property type="entry name" value="GGDEF"/>
    <property type="match status" value="1"/>
</dbReference>
<organism evidence="4 5">
    <name type="scientific">Thermanaerovibrio acidaminovorans (strain ATCC 49978 / DSM 6589 / Su883)</name>
    <name type="common">Selenomonas acidaminovorans</name>
    <dbReference type="NCBI Taxonomy" id="525903"/>
    <lineage>
        <taxon>Bacteria</taxon>
        <taxon>Thermotogati</taxon>
        <taxon>Synergistota</taxon>
        <taxon>Synergistia</taxon>
        <taxon>Synergistales</taxon>
        <taxon>Synergistaceae</taxon>
        <taxon>Thermanaerovibrio</taxon>
    </lineage>
</organism>
<proteinExistence type="predicted"/>
<dbReference type="RefSeq" id="WP_012869108.1">
    <property type="nucleotide sequence ID" value="NC_013522.1"/>
</dbReference>
<evidence type="ECO:0000313" key="4">
    <source>
        <dbReference type="EMBL" id="ACZ18592.1"/>
    </source>
</evidence>
<dbReference type="KEGG" id="tai:Taci_0355"/>
<evidence type="ECO:0000256" key="1">
    <source>
        <dbReference type="PROSITE-ProRule" id="PRU00169"/>
    </source>
</evidence>
<sequence>MGVANMLDPNNHTILLAEDSQTQGRGLKSLLEAEGFKVYWFKNGEDTLRWALSSDEMPSIIISDVMMPRMDGFELCRRIKEDQRTHNIPVILLTALTDPVEVINGLKAGADNFIVKPSTPDNIIKQVLSLINYYLTRPSGNEAQVVLEINVGDQVHKITAQKMQIVNLIFSLVDSSSQSARQLNDLLTRQEELERDARNLRDNLYNTMAMVDDGILVASTSGEVLYVNPAGEMILRSAGWTGGMIPFATNEEEKTELHVTLPSGDAMVLDVKIGITSWGSQEARVITMRDVTELCLLRDQLKLQAITDPLTGLLNRRGFIGQAREVLSETRKSGETCFMAYMDLDGLKRINDTHGHFEGDRILKLMGKIMMHSFRGADLMCRWGGDEFVIMVHGYEGISGFELFDNFVMRFQSTMAFTEEYGTPVGLSFGFEELSPTDTRDLEEIIDELDRKMYAHKQGKEAQR</sequence>
<dbReference type="HOGENOM" id="CLU_000445_11_28_0"/>
<dbReference type="GO" id="GO:0043709">
    <property type="term" value="P:cell adhesion involved in single-species biofilm formation"/>
    <property type="evidence" value="ECO:0007669"/>
    <property type="project" value="TreeGrafter"/>
</dbReference>